<dbReference type="EMBL" id="AEEC02000023">
    <property type="protein sequence ID" value="EOA03738.1"/>
    <property type="molecule type" value="Genomic_DNA"/>
</dbReference>
<evidence type="ECO:0000313" key="5">
    <source>
        <dbReference type="EMBL" id="EOA03738.1"/>
    </source>
</evidence>
<sequence>MAHLRRAEELPQFRSVMEMWPAEKYRTFNQERIAVLNMEAGVIAMVATRGVNLSSEWFHILDRLKRDGKTPRMFFTAEPIVFEVLDYQVAANHEAAATRAVSGIDLIIAESKPLNYFADMVGRTIEIGASDAHLEVRGDHATLNARVDGVIRRIGSYPAQIVIDAVSAAFTVQAEELSRSDAAFNARLPQQAMIPIRNKERDFTLRYQSHPSVGGFDVVLRILHSSASSSSKVKTLPELGYLPSQVEQLDLAMQSAWGGVFVAGVTGSGKTTTLNSMLSMLAAGGERKIISIEDPVEYIVPGVTHLSVQRTNAIGAENPFLNAMRAFLRLDPDIGMFGEVRDPLSGEIAQAAIETGHKIFTTVHATSALGIVSRLTSKMVGLDRHAVCNPEFLSILVYQALLPRNCTHCKLPARERLPAEELNAYETVFGLDIDQMMCASDSGCVHCRIPGVDYSQLSHAGTRGVCVAAEVITPDNDLLRLLLAGRDLDARDHYHAARVAPFDALDMRGKAAWGHALYSLTQGQIDPYYFKTTFGHPKGFRQIVHKRMS</sequence>
<evidence type="ECO:0000256" key="2">
    <source>
        <dbReference type="ARBA" id="ARBA00022741"/>
    </source>
</evidence>
<dbReference type="Gene3D" id="3.30.450.90">
    <property type="match status" value="1"/>
</dbReference>
<evidence type="ECO:0000256" key="3">
    <source>
        <dbReference type="ARBA" id="ARBA00022840"/>
    </source>
</evidence>
<evidence type="ECO:0000256" key="1">
    <source>
        <dbReference type="ARBA" id="ARBA00006611"/>
    </source>
</evidence>
<dbReference type="InterPro" id="IPR027417">
    <property type="entry name" value="P-loop_NTPase"/>
</dbReference>
<feature type="domain" description="Bacterial type II secretion system protein E" evidence="4">
    <location>
        <begin position="119"/>
        <end position="449"/>
    </location>
</feature>
<dbReference type="Gene3D" id="3.40.50.300">
    <property type="entry name" value="P-loop containing nucleotide triphosphate hydrolases"/>
    <property type="match status" value="1"/>
</dbReference>
<dbReference type="GO" id="GO:0005524">
    <property type="term" value="F:ATP binding"/>
    <property type="evidence" value="ECO:0007669"/>
    <property type="project" value="UniProtKB-KW"/>
</dbReference>
<dbReference type="InterPro" id="IPR001482">
    <property type="entry name" value="T2SS/T4SS_dom"/>
</dbReference>
<dbReference type="SUPFAM" id="SSF52540">
    <property type="entry name" value="P-loop containing nucleoside triphosphate hydrolases"/>
    <property type="match status" value="1"/>
</dbReference>
<protein>
    <submittedName>
        <fullName evidence="5">ATPase PulE/Tfp pilus assembly pathway</fullName>
    </submittedName>
</protein>
<dbReference type="GO" id="GO:0016887">
    <property type="term" value="F:ATP hydrolysis activity"/>
    <property type="evidence" value="ECO:0007669"/>
    <property type="project" value="TreeGrafter"/>
</dbReference>
<keyword evidence="2" id="KW-0547">Nucleotide-binding</keyword>
<comment type="similarity">
    <text evidence="1">Belongs to the GSP E family.</text>
</comment>
<evidence type="ECO:0000259" key="4">
    <source>
        <dbReference type="Pfam" id="PF00437"/>
    </source>
</evidence>
<dbReference type="PANTHER" id="PTHR30258">
    <property type="entry name" value="TYPE II SECRETION SYSTEM PROTEIN GSPE-RELATED"/>
    <property type="match status" value="1"/>
</dbReference>
<gene>
    <name evidence="5" type="ORF">HFRIS_016050</name>
</gene>
<dbReference type="GO" id="GO:0005886">
    <property type="term" value="C:plasma membrane"/>
    <property type="evidence" value="ECO:0007669"/>
    <property type="project" value="TreeGrafter"/>
</dbReference>
<comment type="caution">
    <text evidence="5">The sequence shown here is derived from an EMBL/GenBank/DDBJ whole genome shotgun (WGS) entry which is preliminary data.</text>
</comment>
<name>A0AAI9ICS7_9BURK</name>
<evidence type="ECO:0000313" key="6">
    <source>
        <dbReference type="Proteomes" id="UP000006772"/>
    </source>
</evidence>
<keyword evidence="3" id="KW-0067">ATP-binding</keyword>
<dbReference type="PANTHER" id="PTHR30258:SF1">
    <property type="entry name" value="PROTEIN TRANSPORT PROTEIN HOFB HOMOLOG"/>
    <property type="match status" value="1"/>
</dbReference>
<dbReference type="Proteomes" id="UP000006772">
    <property type="component" value="Unassembled WGS sequence"/>
</dbReference>
<proteinExistence type="inferred from homology"/>
<dbReference type="RefSeq" id="WP_006464450.1">
    <property type="nucleotide sequence ID" value="NZ_AEEC02000023.1"/>
</dbReference>
<dbReference type="Pfam" id="PF00437">
    <property type="entry name" value="T2SSE"/>
    <property type="match status" value="1"/>
</dbReference>
<organism evidence="5 6">
    <name type="scientific">Herbaspirillum frisingense GSF30</name>
    <dbReference type="NCBI Taxonomy" id="864073"/>
    <lineage>
        <taxon>Bacteria</taxon>
        <taxon>Pseudomonadati</taxon>
        <taxon>Pseudomonadota</taxon>
        <taxon>Betaproteobacteria</taxon>
        <taxon>Burkholderiales</taxon>
        <taxon>Oxalobacteraceae</taxon>
        <taxon>Herbaspirillum</taxon>
    </lineage>
</organism>
<dbReference type="AlphaFoldDB" id="A0AAI9ICS7"/>
<reference evidence="5 6" key="1">
    <citation type="journal article" date="2013" name="Front. Microbiol.">
        <title>The genome of the endophytic bacterium H. frisingense GSF30(T) identifies diverse strategies in the Herbaspirillum genus to interact with plants.</title>
        <authorList>
            <person name="Straub D."/>
            <person name="Rothballer M."/>
            <person name="Hartmann A."/>
            <person name="Ludewig U."/>
        </authorList>
    </citation>
    <scope>NUCLEOTIDE SEQUENCE [LARGE SCALE GENOMIC DNA]</scope>
    <source>
        <strain evidence="5 6">GSF30</strain>
    </source>
</reference>
<accession>A0AAI9ICS7</accession>